<keyword evidence="1" id="KW-0472">Membrane</keyword>
<gene>
    <name evidence="2" type="ORF">FIBSPDRAFT_873068</name>
</gene>
<evidence type="ECO:0000313" key="3">
    <source>
        <dbReference type="Proteomes" id="UP000076532"/>
    </source>
</evidence>
<dbReference type="EMBL" id="KV417689">
    <property type="protein sequence ID" value="KZP09939.1"/>
    <property type="molecule type" value="Genomic_DNA"/>
</dbReference>
<protein>
    <submittedName>
        <fullName evidence="2">Uncharacterized protein</fullName>
    </submittedName>
</protein>
<sequence length="78" mass="8499">MAVGSADLQGAAVLADLLRPLLFSLHLPVLPLPLRVVSPLPLAVIAAVVRDGQQLNKKRLGEQQLNEKQLDEQQLNEK</sequence>
<feature type="transmembrane region" description="Helical" evidence="1">
    <location>
        <begin position="32"/>
        <end position="49"/>
    </location>
</feature>
<dbReference type="Proteomes" id="UP000076532">
    <property type="component" value="Unassembled WGS sequence"/>
</dbReference>
<organism evidence="2 3">
    <name type="scientific">Athelia psychrophila</name>
    <dbReference type="NCBI Taxonomy" id="1759441"/>
    <lineage>
        <taxon>Eukaryota</taxon>
        <taxon>Fungi</taxon>
        <taxon>Dikarya</taxon>
        <taxon>Basidiomycota</taxon>
        <taxon>Agaricomycotina</taxon>
        <taxon>Agaricomycetes</taxon>
        <taxon>Agaricomycetidae</taxon>
        <taxon>Atheliales</taxon>
        <taxon>Atheliaceae</taxon>
        <taxon>Athelia</taxon>
    </lineage>
</organism>
<reference evidence="2 3" key="1">
    <citation type="journal article" date="2016" name="Mol. Biol. Evol.">
        <title>Comparative Genomics of Early-Diverging Mushroom-Forming Fungi Provides Insights into the Origins of Lignocellulose Decay Capabilities.</title>
        <authorList>
            <person name="Nagy L.G."/>
            <person name="Riley R."/>
            <person name="Tritt A."/>
            <person name="Adam C."/>
            <person name="Daum C."/>
            <person name="Floudas D."/>
            <person name="Sun H."/>
            <person name="Yadav J.S."/>
            <person name="Pangilinan J."/>
            <person name="Larsson K.H."/>
            <person name="Matsuura K."/>
            <person name="Barry K."/>
            <person name="Labutti K."/>
            <person name="Kuo R."/>
            <person name="Ohm R.A."/>
            <person name="Bhattacharya S.S."/>
            <person name="Shirouzu T."/>
            <person name="Yoshinaga Y."/>
            <person name="Martin F.M."/>
            <person name="Grigoriev I.V."/>
            <person name="Hibbett D.S."/>
        </authorList>
    </citation>
    <scope>NUCLEOTIDE SEQUENCE [LARGE SCALE GENOMIC DNA]</scope>
    <source>
        <strain evidence="2 3">CBS 109695</strain>
    </source>
</reference>
<evidence type="ECO:0000313" key="2">
    <source>
        <dbReference type="EMBL" id="KZP09939.1"/>
    </source>
</evidence>
<keyword evidence="1" id="KW-1133">Transmembrane helix</keyword>
<proteinExistence type="predicted"/>
<dbReference type="AlphaFoldDB" id="A0A165YUU4"/>
<keyword evidence="1" id="KW-0812">Transmembrane</keyword>
<accession>A0A165YUU4</accession>
<evidence type="ECO:0000256" key="1">
    <source>
        <dbReference type="SAM" id="Phobius"/>
    </source>
</evidence>
<name>A0A165YUU4_9AGAM</name>
<keyword evidence="3" id="KW-1185">Reference proteome</keyword>